<gene>
    <name evidence="2" type="ORF">FG384_12035</name>
</gene>
<name>A0A544TQD6_9BACI</name>
<keyword evidence="2" id="KW-0560">Oxidoreductase</keyword>
<dbReference type="Gene3D" id="3.10.180.10">
    <property type="entry name" value="2,3-Dihydroxybiphenyl 1,2-Dioxygenase, domain 1"/>
    <property type="match status" value="2"/>
</dbReference>
<dbReference type="EMBL" id="VDGI01000012">
    <property type="protein sequence ID" value="TQR19649.1"/>
    <property type="molecule type" value="Genomic_DNA"/>
</dbReference>
<reference evidence="2 3" key="1">
    <citation type="submission" date="2019-06" db="EMBL/GenBank/DDBJ databases">
        <title>Psychrobacillus vulpis sp. nov., a new species isolated from feces of a red fox that inhabits in The Tablas de Daimiel Natural Park, Albacete, Spain.</title>
        <authorList>
            <person name="Rodriguez M."/>
            <person name="Reina J.C."/>
            <person name="Bejar V."/>
            <person name="Llamas I."/>
        </authorList>
    </citation>
    <scope>NUCLEOTIDE SEQUENCE [LARGE SCALE GENOMIC DNA]</scope>
    <source>
        <strain evidence="2 3">Z8</strain>
    </source>
</reference>
<protein>
    <submittedName>
        <fullName evidence="2">Ring-cleaving dioxygenase</fullName>
    </submittedName>
</protein>
<keyword evidence="2" id="KW-0223">Dioxygenase</keyword>
<dbReference type="CDD" id="cd08347">
    <property type="entry name" value="PcpA_C_like"/>
    <property type="match status" value="1"/>
</dbReference>
<keyword evidence="3" id="KW-1185">Reference proteome</keyword>
<dbReference type="Pfam" id="PF00903">
    <property type="entry name" value="Glyoxalase"/>
    <property type="match status" value="2"/>
</dbReference>
<feature type="domain" description="VOC" evidence="1">
    <location>
        <begin position="157"/>
        <end position="271"/>
    </location>
</feature>
<dbReference type="Proteomes" id="UP000316626">
    <property type="component" value="Unassembled WGS sequence"/>
</dbReference>
<feature type="domain" description="VOC" evidence="1">
    <location>
        <begin position="6"/>
        <end position="132"/>
    </location>
</feature>
<proteinExistence type="predicted"/>
<accession>A0A544TQD6</accession>
<organism evidence="2 3">
    <name type="scientific">Psychrobacillus vulpis</name>
    <dbReference type="NCBI Taxonomy" id="2325572"/>
    <lineage>
        <taxon>Bacteria</taxon>
        <taxon>Bacillati</taxon>
        <taxon>Bacillota</taxon>
        <taxon>Bacilli</taxon>
        <taxon>Bacillales</taxon>
        <taxon>Bacillaceae</taxon>
        <taxon>Psychrobacillus</taxon>
    </lineage>
</organism>
<dbReference type="SUPFAM" id="SSF54593">
    <property type="entry name" value="Glyoxalase/Bleomycin resistance protein/Dihydroxybiphenyl dioxygenase"/>
    <property type="match status" value="1"/>
</dbReference>
<dbReference type="InterPro" id="IPR004360">
    <property type="entry name" value="Glyas_Fos-R_dOase_dom"/>
</dbReference>
<dbReference type="PROSITE" id="PS51819">
    <property type="entry name" value="VOC"/>
    <property type="match status" value="2"/>
</dbReference>
<dbReference type="InterPro" id="IPR052537">
    <property type="entry name" value="Extradiol_RC_dioxygenase"/>
</dbReference>
<dbReference type="GO" id="GO:0051213">
    <property type="term" value="F:dioxygenase activity"/>
    <property type="evidence" value="ECO:0007669"/>
    <property type="project" value="UniProtKB-KW"/>
</dbReference>
<comment type="caution">
    <text evidence="2">The sequence shown here is derived from an EMBL/GenBank/DDBJ whole genome shotgun (WGS) entry which is preliminary data.</text>
</comment>
<dbReference type="AlphaFoldDB" id="A0A544TQD6"/>
<evidence type="ECO:0000259" key="1">
    <source>
        <dbReference type="PROSITE" id="PS51819"/>
    </source>
</evidence>
<dbReference type="InterPro" id="IPR037523">
    <property type="entry name" value="VOC_core"/>
</dbReference>
<dbReference type="RefSeq" id="WP_142642845.1">
    <property type="nucleotide sequence ID" value="NZ_VDGI01000012.1"/>
</dbReference>
<sequence>MNTIKGHHHVSMVTKNAQTNVNFYRETLGLRLVKKTVNQDTPSMYHLFYGDETGSPGTELSFFELPIAARTHRGTNSISRIGLLVQNEETLTYWQQRFLLLDVKHGDLFTYGGRLALPFEDPDGLQLLLISNEAKETPTFWTPWEGSPVPIQHQILGIGPVELTVRNIAKTGNMLTNLLGYHEIQEGVFQSVEGAAYSEIVLKSLQGDLERPGRGSVHHIAIRVDTEEHMKEWAERIGNAGFESTGVIDRYYFHSLYFRESNGILFELATDGPGFSADEANENLGKELALPPFLENRRAEIEAKLKPII</sequence>
<evidence type="ECO:0000313" key="2">
    <source>
        <dbReference type="EMBL" id="TQR19649.1"/>
    </source>
</evidence>
<dbReference type="OrthoDB" id="9785698at2"/>
<dbReference type="PANTHER" id="PTHR36110">
    <property type="entry name" value="RING-CLEAVING DIOXYGENASE MHQE-RELATED"/>
    <property type="match status" value="1"/>
</dbReference>
<dbReference type="InterPro" id="IPR029068">
    <property type="entry name" value="Glyas_Bleomycin-R_OHBP_Dase"/>
</dbReference>
<dbReference type="PANTHER" id="PTHR36110:SF4">
    <property type="entry name" value="RING-CLEAVING DIOXYGENASE MHQA-RELATED"/>
    <property type="match status" value="1"/>
</dbReference>
<evidence type="ECO:0000313" key="3">
    <source>
        <dbReference type="Proteomes" id="UP000316626"/>
    </source>
</evidence>